<name>A0A7D3XUW6_9BACT</name>
<protein>
    <submittedName>
        <fullName evidence="1">Methyltransferase domain-containing protein</fullName>
    </submittedName>
</protein>
<dbReference type="AlphaFoldDB" id="A0A7D3XUW6"/>
<accession>A0A7D3XUW6</accession>
<dbReference type="EMBL" id="CP041345">
    <property type="protein sequence ID" value="QKG79428.1"/>
    <property type="molecule type" value="Genomic_DNA"/>
</dbReference>
<keyword evidence="1" id="KW-0489">Methyltransferase</keyword>
<proteinExistence type="predicted"/>
<reference evidence="1 2" key="1">
    <citation type="submission" date="2019-07" db="EMBL/GenBank/DDBJ databases">
        <title>Thalassofilum flectens gen. nov., sp. nov., a novel moderate thermophilic anaerobe from a shallow sea hot spring in Kunashir Island (Russia), representing a new family in the order Bacteroidales, and proposal of Thalassofilacea fam. nov.</title>
        <authorList>
            <person name="Kochetkova T.V."/>
            <person name="Podosokorskaya O.A."/>
            <person name="Novikov A."/>
            <person name="Elcheninov A.G."/>
            <person name="Toshchakov S.V."/>
            <person name="Kublanov I.V."/>
        </authorList>
    </citation>
    <scope>NUCLEOTIDE SEQUENCE [LARGE SCALE GENOMIC DNA]</scope>
    <source>
        <strain evidence="1 2">38-H</strain>
    </source>
</reference>
<dbReference type="Pfam" id="PF13578">
    <property type="entry name" value="Methyltransf_24"/>
    <property type="match status" value="1"/>
</dbReference>
<dbReference type="KEGG" id="ttz:FHG85_03825"/>
<dbReference type="SUPFAM" id="SSF53335">
    <property type="entry name" value="S-adenosyl-L-methionine-dependent methyltransferases"/>
    <property type="match status" value="1"/>
</dbReference>
<dbReference type="GO" id="GO:0032259">
    <property type="term" value="P:methylation"/>
    <property type="evidence" value="ECO:0007669"/>
    <property type="project" value="UniProtKB-KW"/>
</dbReference>
<dbReference type="Gene3D" id="3.40.50.150">
    <property type="entry name" value="Vaccinia Virus protein VP39"/>
    <property type="match status" value="1"/>
</dbReference>
<evidence type="ECO:0000313" key="1">
    <source>
        <dbReference type="EMBL" id="QKG79428.1"/>
    </source>
</evidence>
<organism evidence="1 2">
    <name type="scientific">Tenuifilum thalassicum</name>
    <dbReference type="NCBI Taxonomy" id="2590900"/>
    <lineage>
        <taxon>Bacteria</taxon>
        <taxon>Pseudomonadati</taxon>
        <taxon>Bacteroidota</taxon>
        <taxon>Bacteroidia</taxon>
        <taxon>Bacteroidales</taxon>
        <taxon>Tenuifilaceae</taxon>
        <taxon>Tenuifilum</taxon>
    </lineage>
</organism>
<dbReference type="PANTHER" id="PTHR43836:SF2">
    <property type="entry name" value="CATECHOL O-METHYLTRANSFERASE 1-RELATED"/>
    <property type="match status" value="1"/>
</dbReference>
<gene>
    <name evidence="1" type="ORF">FHG85_03825</name>
</gene>
<dbReference type="InterPro" id="IPR029063">
    <property type="entry name" value="SAM-dependent_MTases_sf"/>
</dbReference>
<evidence type="ECO:0000313" key="2">
    <source>
        <dbReference type="Proteomes" id="UP000500961"/>
    </source>
</evidence>
<dbReference type="RefSeq" id="WP_173073152.1">
    <property type="nucleotide sequence ID" value="NZ_CP041345.1"/>
</dbReference>
<dbReference type="Proteomes" id="UP000500961">
    <property type="component" value="Chromosome"/>
</dbReference>
<keyword evidence="1" id="KW-0808">Transferase</keyword>
<keyword evidence="2" id="KW-1185">Reference proteome</keyword>
<sequence>MAKRGAWEIFKNYVGFRKECLPKGGYGIHSPFVFDLYTNVIGINKSEPIFKAIEAYRKEMIKSDIGIIRKTIAENMNGGFRGELVKLKKLASVVAVPPHLGRLLYRLANHFKPKVMLELGTSVGISSLYIALANPEGYLYTIEGDEAVLGIAQKRFESFNVKNIKPICSTFETELPRLMDEVDKFDFVFIDGDHNGNKLLQYFDVIQNKLTDNSVVIVDDIRWSSDMEDSWNELIAKPEVTVSIDLFRCGILFFRGGIAKQHFKLRYGPY</sequence>
<dbReference type="PANTHER" id="PTHR43836">
    <property type="entry name" value="CATECHOL O-METHYLTRANSFERASE 1-RELATED"/>
    <property type="match status" value="1"/>
</dbReference>
<dbReference type="GO" id="GO:0008171">
    <property type="term" value="F:O-methyltransferase activity"/>
    <property type="evidence" value="ECO:0007669"/>
    <property type="project" value="TreeGrafter"/>
</dbReference>